<dbReference type="InterPro" id="IPR011006">
    <property type="entry name" value="CheY-like_superfamily"/>
</dbReference>
<dbReference type="CDD" id="cd00383">
    <property type="entry name" value="trans_reg_C"/>
    <property type="match status" value="1"/>
</dbReference>
<dbReference type="InterPro" id="IPR036388">
    <property type="entry name" value="WH-like_DNA-bd_sf"/>
</dbReference>
<feature type="domain" description="Response regulatory" evidence="4">
    <location>
        <begin position="2"/>
        <end position="116"/>
    </location>
</feature>
<dbReference type="GO" id="GO:0005829">
    <property type="term" value="C:cytosol"/>
    <property type="evidence" value="ECO:0007669"/>
    <property type="project" value="TreeGrafter"/>
</dbReference>
<feature type="DNA-binding region" description="OmpR/PhoB-type" evidence="3">
    <location>
        <begin position="124"/>
        <end position="220"/>
    </location>
</feature>
<proteinExistence type="predicted"/>
<keyword evidence="2" id="KW-0597">Phosphoprotein</keyword>
<dbReference type="AlphaFoldDB" id="A0A9X2C447"/>
<dbReference type="InterPro" id="IPR039420">
    <property type="entry name" value="WalR-like"/>
</dbReference>
<dbReference type="Gene3D" id="6.10.250.690">
    <property type="match status" value="1"/>
</dbReference>
<dbReference type="GO" id="GO:0000976">
    <property type="term" value="F:transcription cis-regulatory region binding"/>
    <property type="evidence" value="ECO:0007669"/>
    <property type="project" value="TreeGrafter"/>
</dbReference>
<protein>
    <submittedName>
        <fullName evidence="6">Response regulator transcription factor</fullName>
    </submittedName>
</protein>
<dbReference type="RefSeq" id="WP_275685378.1">
    <property type="nucleotide sequence ID" value="NZ_JAJLJH010000013.1"/>
</dbReference>
<dbReference type="SMART" id="SM00862">
    <property type="entry name" value="Trans_reg_C"/>
    <property type="match status" value="1"/>
</dbReference>
<organism evidence="6 7">
    <name type="scientific">Scleromatobacter humisilvae</name>
    <dbReference type="NCBI Taxonomy" id="2897159"/>
    <lineage>
        <taxon>Bacteria</taxon>
        <taxon>Pseudomonadati</taxon>
        <taxon>Pseudomonadota</taxon>
        <taxon>Betaproteobacteria</taxon>
        <taxon>Burkholderiales</taxon>
        <taxon>Sphaerotilaceae</taxon>
        <taxon>Scleromatobacter</taxon>
    </lineage>
</organism>
<dbReference type="PROSITE" id="PS50110">
    <property type="entry name" value="RESPONSE_REGULATORY"/>
    <property type="match status" value="1"/>
</dbReference>
<keyword evidence="7" id="KW-1185">Reference proteome</keyword>
<name>A0A9X2C447_9BURK</name>
<dbReference type="InterPro" id="IPR001867">
    <property type="entry name" value="OmpR/PhoB-type_DNA-bd"/>
</dbReference>
<dbReference type="Gene3D" id="3.40.50.2300">
    <property type="match status" value="1"/>
</dbReference>
<dbReference type="PANTHER" id="PTHR48111:SF36">
    <property type="entry name" value="TRANSCRIPTIONAL REGULATORY PROTEIN CUTR"/>
    <property type="match status" value="1"/>
</dbReference>
<evidence type="ECO:0000313" key="7">
    <source>
        <dbReference type="Proteomes" id="UP001139353"/>
    </source>
</evidence>
<dbReference type="EMBL" id="JAJLJH010000013">
    <property type="protein sequence ID" value="MCK9689329.1"/>
    <property type="molecule type" value="Genomic_DNA"/>
</dbReference>
<feature type="modified residue" description="4-aspartylphosphate" evidence="2">
    <location>
        <position position="51"/>
    </location>
</feature>
<dbReference type="PROSITE" id="PS51755">
    <property type="entry name" value="OMPR_PHOB"/>
    <property type="match status" value="1"/>
</dbReference>
<dbReference type="Proteomes" id="UP001139353">
    <property type="component" value="Unassembled WGS sequence"/>
</dbReference>
<dbReference type="Pfam" id="PF00072">
    <property type="entry name" value="Response_reg"/>
    <property type="match status" value="1"/>
</dbReference>
<dbReference type="SUPFAM" id="SSF46894">
    <property type="entry name" value="C-terminal effector domain of the bipartite response regulators"/>
    <property type="match status" value="1"/>
</dbReference>
<evidence type="ECO:0000259" key="5">
    <source>
        <dbReference type="PROSITE" id="PS51755"/>
    </source>
</evidence>
<dbReference type="SMART" id="SM00448">
    <property type="entry name" value="REC"/>
    <property type="match status" value="1"/>
</dbReference>
<evidence type="ECO:0000313" key="6">
    <source>
        <dbReference type="EMBL" id="MCK9689329.1"/>
    </source>
</evidence>
<dbReference type="Pfam" id="PF00486">
    <property type="entry name" value="Trans_reg_C"/>
    <property type="match status" value="1"/>
</dbReference>
<dbReference type="GO" id="GO:0006355">
    <property type="term" value="P:regulation of DNA-templated transcription"/>
    <property type="evidence" value="ECO:0007669"/>
    <property type="project" value="InterPro"/>
</dbReference>
<evidence type="ECO:0000256" key="3">
    <source>
        <dbReference type="PROSITE-ProRule" id="PRU01091"/>
    </source>
</evidence>
<dbReference type="GO" id="GO:0000156">
    <property type="term" value="F:phosphorelay response regulator activity"/>
    <property type="evidence" value="ECO:0007669"/>
    <property type="project" value="TreeGrafter"/>
</dbReference>
<dbReference type="Gene3D" id="1.10.10.10">
    <property type="entry name" value="Winged helix-like DNA-binding domain superfamily/Winged helix DNA-binding domain"/>
    <property type="match status" value="1"/>
</dbReference>
<dbReference type="InterPro" id="IPR001789">
    <property type="entry name" value="Sig_transdc_resp-reg_receiver"/>
</dbReference>
<comment type="caution">
    <text evidence="6">The sequence shown here is derived from an EMBL/GenBank/DDBJ whole genome shotgun (WGS) entry which is preliminary data.</text>
</comment>
<reference evidence="6" key="1">
    <citation type="submission" date="2021-11" db="EMBL/GenBank/DDBJ databases">
        <title>BS-T2-15 a new species belonging to the Comamonadaceae family isolated from the soil of a French oak forest.</title>
        <authorList>
            <person name="Mieszkin S."/>
            <person name="Alain K."/>
        </authorList>
    </citation>
    <scope>NUCLEOTIDE SEQUENCE</scope>
    <source>
        <strain evidence="6">BS-T2-15</strain>
    </source>
</reference>
<dbReference type="GO" id="GO:0032993">
    <property type="term" value="C:protein-DNA complex"/>
    <property type="evidence" value="ECO:0007669"/>
    <property type="project" value="TreeGrafter"/>
</dbReference>
<evidence type="ECO:0000256" key="2">
    <source>
        <dbReference type="PROSITE-ProRule" id="PRU00169"/>
    </source>
</evidence>
<dbReference type="InterPro" id="IPR016032">
    <property type="entry name" value="Sig_transdc_resp-reg_C-effctor"/>
</dbReference>
<keyword evidence="1 3" id="KW-0238">DNA-binding</keyword>
<feature type="domain" description="OmpR/PhoB-type" evidence="5">
    <location>
        <begin position="124"/>
        <end position="220"/>
    </location>
</feature>
<evidence type="ECO:0000256" key="1">
    <source>
        <dbReference type="ARBA" id="ARBA00023125"/>
    </source>
</evidence>
<sequence>MRLLLIEDDAHIARELLLRWRDSERLALHAPTLADADAALAQGTFDIVLLDLGLPDGDGMEWLTAYRERDPQGAVLVMTARDRVADRVKGLRLGADDYLVKPFAPEELDARIDVLVRRANIARTHAIRFGRLDLIQETSEVLLDGKRLDMSPREFELLFILMRAAPRLVPKRALVDALSERNLELNDAAAELYVSRLRKKLEGTGTGIRTLRGVGYQLAISAPAPVPAPAPEKPE</sequence>
<gene>
    <name evidence="6" type="ORF">LPC04_26730</name>
</gene>
<dbReference type="SUPFAM" id="SSF52172">
    <property type="entry name" value="CheY-like"/>
    <property type="match status" value="1"/>
</dbReference>
<accession>A0A9X2C447</accession>
<dbReference type="PANTHER" id="PTHR48111">
    <property type="entry name" value="REGULATOR OF RPOS"/>
    <property type="match status" value="1"/>
</dbReference>
<evidence type="ECO:0000259" key="4">
    <source>
        <dbReference type="PROSITE" id="PS50110"/>
    </source>
</evidence>